<keyword evidence="1" id="KW-1133">Transmembrane helix</keyword>
<reference evidence="3" key="1">
    <citation type="submission" date="2017-04" db="EMBL/GenBank/DDBJ databases">
        <title>Function of individual gut microbiota members based on whole genome sequencing of pure cultures obtained from chicken caecum.</title>
        <authorList>
            <person name="Medvecky M."/>
            <person name="Cejkova D."/>
            <person name="Polansky O."/>
            <person name="Karasova D."/>
            <person name="Kubasova T."/>
            <person name="Cizek A."/>
            <person name="Rychlik I."/>
        </authorList>
    </citation>
    <scope>NUCLEOTIDE SEQUENCE [LARGE SCALE GENOMIC DNA]</scope>
    <source>
        <strain evidence="3">An273</strain>
    </source>
</reference>
<dbReference type="AlphaFoldDB" id="A0A1Y4DF15"/>
<keyword evidence="1" id="KW-0812">Transmembrane</keyword>
<evidence type="ECO:0000313" key="3">
    <source>
        <dbReference type="Proteomes" id="UP000196368"/>
    </source>
</evidence>
<evidence type="ECO:0000256" key="1">
    <source>
        <dbReference type="SAM" id="Phobius"/>
    </source>
</evidence>
<feature type="transmembrane region" description="Helical" evidence="1">
    <location>
        <begin position="23"/>
        <end position="43"/>
    </location>
</feature>
<organism evidence="2 3">
    <name type="scientific">Candidatus Avelusimicrobium gallicola</name>
    <dbReference type="NCBI Taxonomy" id="2562704"/>
    <lineage>
        <taxon>Bacteria</taxon>
        <taxon>Pseudomonadati</taxon>
        <taxon>Elusimicrobiota</taxon>
        <taxon>Elusimicrobia</taxon>
        <taxon>Elusimicrobiales</taxon>
        <taxon>Elusimicrobiaceae</taxon>
        <taxon>Candidatus Avelusimicrobium</taxon>
    </lineage>
</organism>
<keyword evidence="1" id="KW-0472">Membrane</keyword>
<gene>
    <name evidence="2" type="ORF">B5F75_00170</name>
</gene>
<sequence>MHGPVDESSHQTERFACVVSMMIFPRAAAGFSFPCGALFFIVYQRSSACPFIIGLVAAVPCGQTAEQTLFVVFLS</sequence>
<accession>A0A1Y4DF15</accession>
<protein>
    <submittedName>
        <fullName evidence="2">Uncharacterized protein</fullName>
    </submittedName>
</protein>
<dbReference type="EMBL" id="NFJD01000001">
    <property type="protein sequence ID" value="OUO57232.1"/>
    <property type="molecule type" value="Genomic_DNA"/>
</dbReference>
<name>A0A1Y4DF15_9BACT</name>
<comment type="caution">
    <text evidence="2">The sequence shown here is derived from an EMBL/GenBank/DDBJ whole genome shotgun (WGS) entry which is preliminary data.</text>
</comment>
<evidence type="ECO:0000313" key="2">
    <source>
        <dbReference type="EMBL" id="OUO57232.1"/>
    </source>
</evidence>
<dbReference type="Proteomes" id="UP000196368">
    <property type="component" value="Unassembled WGS sequence"/>
</dbReference>
<proteinExistence type="predicted"/>
<keyword evidence="3" id="KW-1185">Reference proteome</keyword>